<dbReference type="GO" id="GO:0015628">
    <property type="term" value="P:protein secretion by the type II secretion system"/>
    <property type="evidence" value="ECO:0007669"/>
    <property type="project" value="InterPro"/>
</dbReference>
<reference evidence="8" key="1">
    <citation type="submission" date="2016-10" db="EMBL/GenBank/DDBJ databases">
        <title>Sequence of Gallionella enrichment culture.</title>
        <authorList>
            <person name="Poehlein A."/>
            <person name="Muehling M."/>
            <person name="Daniel R."/>
        </authorList>
    </citation>
    <scope>NUCLEOTIDE SEQUENCE</scope>
</reference>
<keyword evidence="5" id="KW-0812">Transmembrane</keyword>
<keyword evidence="2" id="KW-0813">Transport</keyword>
<sequence length="260" mass="27066">MKQTQRAALWLAAACGVLCGVLAMAPASWVAAALGAASAQRVQLAEASGSWRDGSALLVLRGGAQSEDAALAPGRISWHVGLGGLWRGQLQLQLADAAISPEPLHFIVAFRPSAWQLRQTASWTAQLPAALLQGLGTPWNTLALQARLDLSLHDLEIGAADGRATLRGDVGLDVLDVASRLSQLAPLGSYRLQLRGAGASATVRLSTLSGPLHLSGNGAWNGQQWHFDGRGSAAPQRAAELASLLGLLGQPDGDHVRIVL</sequence>
<evidence type="ECO:0000256" key="1">
    <source>
        <dbReference type="ARBA" id="ARBA00004533"/>
    </source>
</evidence>
<dbReference type="InterPro" id="IPR022792">
    <property type="entry name" value="T2SS_protein-GspN"/>
</dbReference>
<name>A0A1J5QZZ8_9ZZZZ</name>
<accession>A0A1J5QZZ8</accession>
<dbReference type="Pfam" id="PF01203">
    <property type="entry name" value="T2SSN"/>
    <property type="match status" value="1"/>
</dbReference>
<evidence type="ECO:0000313" key="8">
    <source>
        <dbReference type="EMBL" id="OIQ88826.1"/>
    </source>
</evidence>
<evidence type="ECO:0000256" key="6">
    <source>
        <dbReference type="ARBA" id="ARBA00022927"/>
    </source>
</evidence>
<evidence type="ECO:0000256" key="7">
    <source>
        <dbReference type="ARBA" id="ARBA00023136"/>
    </source>
</evidence>
<dbReference type="EMBL" id="MLJW01000356">
    <property type="protein sequence ID" value="OIQ88826.1"/>
    <property type="molecule type" value="Genomic_DNA"/>
</dbReference>
<gene>
    <name evidence="8" type="ORF">GALL_292990</name>
</gene>
<proteinExistence type="predicted"/>
<evidence type="ECO:0000256" key="4">
    <source>
        <dbReference type="ARBA" id="ARBA00022519"/>
    </source>
</evidence>
<evidence type="ECO:0000256" key="3">
    <source>
        <dbReference type="ARBA" id="ARBA00022475"/>
    </source>
</evidence>
<comment type="caution">
    <text evidence="8">The sequence shown here is derived from an EMBL/GenBank/DDBJ whole genome shotgun (WGS) entry which is preliminary data.</text>
</comment>
<dbReference type="GO" id="GO:0005886">
    <property type="term" value="C:plasma membrane"/>
    <property type="evidence" value="ECO:0007669"/>
    <property type="project" value="UniProtKB-SubCell"/>
</dbReference>
<evidence type="ECO:0000256" key="5">
    <source>
        <dbReference type="ARBA" id="ARBA00022692"/>
    </source>
</evidence>
<keyword evidence="3" id="KW-1003">Cell membrane</keyword>
<keyword evidence="4" id="KW-0997">Cell inner membrane</keyword>
<evidence type="ECO:0000256" key="2">
    <source>
        <dbReference type="ARBA" id="ARBA00022448"/>
    </source>
</evidence>
<organism evidence="8">
    <name type="scientific">mine drainage metagenome</name>
    <dbReference type="NCBI Taxonomy" id="410659"/>
    <lineage>
        <taxon>unclassified sequences</taxon>
        <taxon>metagenomes</taxon>
        <taxon>ecological metagenomes</taxon>
    </lineage>
</organism>
<dbReference type="AlphaFoldDB" id="A0A1J5QZZ8"/>
<keyword evidence="6" id="KW-0653">Protein transport</keyword>
<protein>
    <submittedName>
        <fullName evidence="8">Bacterial type II secretion system protein N</fullName>
    </submittedName>
</protein>
<comment type="subcellular location">
    <subcellularLocation>
        <location evidence="1">Cell inner membrane</location>
    </subcellularLocation>
</comment>
<keyword evidence="7" id="KW-0472">Membrane</keyword>
<dbReference type="GO" id="GO:0015627">
    <property type="term" value="C:type II protein secretion system complex"/>
    <property type="evidence" value="ECO:0007669"/>
    <property type="project" value="InterPro"/>
</dbReference>